<dbReference type="EMBL" id="RYYU01000001">
    <property type="protein sequence ID" value="RUL59027.1"/>
    <property type="molecule type" value="Genomic_DNA"/>
</dbReference>
<proteinExistence type="predicted"/>
<organism evidence="2 3">
    <name type="scientific">Prevotella koreensis</name>
    <dbReference type="NCBI Taxonomy" id="2490854"/>
    <lineage>
        <taxon>Bacteria</taxon>
        <taxon>Pseudomonadati</taxon>
        <taxon>Bacteroidota</taxon>
        <taxon>Bacteroidia</taxon>
        <taxon>Bacteroidales</taxon>
        <taxon>Prevotellaceae</taxon>
        <taxon>Prevotella</taxon>
    </lineage>
</organism>
<dbReference type="SUPFAM" id="SSF56935">
    <property type="entry name" value="Porins"/>
    <property type="match status" value="1"/>
</dbReference>
<gene>
    <name evidence="2" type="ORF">EHV08_04070</name>
</gene>
<sequence length="431" mass="47756">MMKKITFAILIMATALTAKAQSGTNSPYSQYGFGVLADQTSGFNRGMNGLGIAFRDGKQVNFLNPASYSAMDSLTFIFDAGVSGQLTNFSENGVKKNAKNANFEYAVAAFRLFKNAGLSFGILPFSNVGYNYTSAGYMNNDKTSGYVNTYSGDGGIHQVFLGIGLQPLKNLSIGVNGSYLWGGYNRSIINSYTDAYINTLSKYYSTDVRSYRLDFGLQYTIPFDKANSITIGATYGLGHKLNADAECKILSMNNQTGIKDSTIFIVKNGLEIPHFIGAGLMFNHKNKVKVGLDYSLQKWGKTSFPVYSDNAGNASYAMNDKYFNDRHKITFGGEYCPAIMSRKFFNRVSYRFGASYATPYLNINGYEGPKELSVSAGFGIPITNGYNNKSVLNISAQWVRTDSKQFITENTFRINIGLTFNERWFMKWKVE</sequence>
<keyword evidence="3" id="KW-1185">Reference proteome</keyword>
<protein>
    <recommendedName>
        <fullName evidence="4">Outer membrane protein</fullName>
    </recommendedName>
</protein>
<reference evidence="2 3" key="1">
    <citation type="submission" date="2018-12" db="EMBL/GenBank/DDBJ databases">
        <title>Genome sequencing of Prevotella sp. KCOM 3155 (= JS262).</title>
        <authorList>
            <person name="Kook J.-K."/>
            <person name="Park S.-N."/>
            <person name="Lim Y.K."/>
        </authorList>
    </citation>
    <scope>NUCLEOTIDE SEQUENCE [LARGE SCALE GENOMIC DNA]</scope>
    <source>
        <strain evidence="2 3">KCOM 3155</strain>
    </source>
</reference>
<name>A0A3S0RNI2_9BACT</name>
<dbReference type="Gene3D" id="2.40.160.60">
    <property type="entry name" value="Outer membrane protein transport protein (OMPP1/FadL/TodX)"/>
    <property type="match status" value="1"/>
</dbReference>
<feature type="chain" id="PRO_5018524713" description="Outer membrane protein" evidence="1">
    <location>
        <begin position="21"/>
        <end position="431"/>
    </location>
</feature>
<feature type="signal peptide" evidence="1">
    <location>
        <begin position="1"/>
        <end position="20"/>
    </location>
</feature>
<keyword evidence="1" id="KW-0732">Signal</keyword>
<accession>A0A3S0RNI2</accession>
<dbReference type="Proteomes" id="UP000278983">
    <property type="component" value="Unassembled WGS sequence"/>
</dbReference>
<evidence type="ECO:0000313" key="3">
    <source>
        <dbReference type="Proteomes" id="UP000278983"/>
    </source>
</evidence>
<evidence type="ECO:0000313" key="2">
    <source>
        <dbReference type="EMBL" id="RUL59027.1"/>
    </source>
</evidence>
<dbReference type="OrthoDB" id="1491239at2"/>
<evidence type="ECO:0000256" key="1">
    <source>
        <dbReference type="SAM" id="SignalP"/>
    </source>
</evidence>
<comment type="caution">
    <text evidence="2">The sequence shown here is derived from an EMBL/GenBank/DDBJ whole genome shotgun (WGS) entry which is preliminary data.</text>
</comment>
<dbReference type="AlphaFoldDB" id="A0A3S0RNI2"/>
<evidence type="ECO:0008006" key="4">
    <source>
        <dbReference type="Google" id="ProtNLM"/>
    </source>
</evidence>